<dbReference type="InterPro" id="IPR006544">
    <property type="entry name" value="P-type_TPase_V"/>
</dbReference>
<dbReference type="PANTHER" id="PTHR45630">
    <property type="entry name" value="CATION-TRANSPORTING ATPASE-RELATED"/>
    <property type="match status" value="1"/>
</dbReference>
<keyword evidence="5" id="KW-0436">Ligase</keyword>
<dbReference type="GO" id="GO:0005737">
    <property type="term" value="C:cytoplasm"/>
    <property type="evidence" value="ECO:0007669"/>
    <property type="project" value="InterPro"/>
</dbReference>
<feature type="transmembrane region" description="Helical" evidence="17">
    <location>
        <begin position="1082"/>
        <end position="1102"/>
    </location>
</feature>
<keyword evidence="15" id="KW-0030">Aminoacyl-tRNA synthetase</keyword>
<feature type="transmembrane region" description="Helical" evidence="17">
    <location>
        <begin position="405"/>
        <end position="426"/>
    </location>
</feature>
<dbReference type="InterPro" id="IPR036412">
    <property type="entry name" value="HAD-like_sf"/>
</dbReference>
<accession>A0A834VIY0</accession>
<dbReference type="OrthoDB" id="48943at2759"/>
<evidence type="ECO:0000256" key="9">
    <source>
        <dbReference type="ARBA" id="ARBA00022840"/>
    </source>
</evidence>
<dbReference type="Pfam" id="PF00152">
    <property type="entry name" value="tRNA-synt_2"/>
    <property type="match status" value="1"/>
</dbReference>
<dbReference type="SUPFAM" id="SSF50249">
    <property type="entry name" value="Nucleic acid-binding proteins"/>
    <property type="match status" value="1"/>
</dbReference>
<feature type="transmembrane region" description="Helical" evidence="17">
    <location>
        <begin position="902"/>
        <end position="920"/>
    </location>
</feature>
<dbReference type="PANTHER" id="PTHR45630:SF8">
    <property type="entry name" value="CATION-TRANSPORTING ATPASE"/>
    <property type="match status" value="1"/>
</dbReference>
<keyword evidence="6 17" id="KW-0812">Transmembrane</keyword>
<evidence type="ECO:0000256" key="15">
    <source>
        <dbReference type="ARBA" id="ARBA00023146"/>
    </source>
</evidence>
<keyword evidence="10 17" id="KW-0460">Magnesium</keyword>
<evidence type="ECO:0000256" key="4">
    <source>
        <dbReference type="ARBA" id="ARBA00022553"/>
    </source>
</evidence>
<dbReference type="Proteomes" id="UP000070412">
    <property type="component" value="Unassembled WGS sequence"/>
</dbReference>
<feature type="domain" description="Aminoacyl-transfer RNA synthetases class-II family profile" evidence="18">
    <location>
        <begin position="1348"/>
        <end position="1745"/>
    </location>
</feature>
<dbReference type="InterPro" id="IPR018303">
    <property type="entry name" value="ATPase_P-typ_P_site"/>
</dbReference>
<evidence type="ECO:0000256" key="12">
    <source>
        <dbReference type="ARBA" id="ARBA00022967"/>
    </source>
</evidence>
<reference evidence="20" key="3">
    <citation type="submission" date="2022-06" db="UniProtKB">
        <authorList>
            <consortium name="EnsemblMetazoa"/>
        </authorList>
    </citation>
    <scope>IDENTIFICATION</scope>
</reference>
<dbReference type="Gene3D" id="3.40.1110.10">
    <property type="entry name" value="Calcium-transporting ATPase, cytoplasmic domain N"/>
    <property type="match status" value="1"/>
</dbReference>
<keyword evidence="14 17" id="KW-0472">Membrane</keyword>
<dbReference type="EMBL" id="WVUK01000046">
    <property type="protein sequence ID" value="KAF7495703.1"/>
    <property type="molecule type" value="Genomic_DNA"/>
</dbReference>
<dbReference type="InterPro" id="IPR047819">
    <property type="entry name" value="P5A-ATPase_N"/>
</dbReference>
<dbReference type="Pfam" id="PF12409">
    <property type="entry name" value="P5-ATPase"/>
    <property type="match status" value="1"/>
</dbReference>
<dbReference type="Gene3D" id="3.30.1360.30">
    <property type="entry name" value="GAD-like domain"/>
    <property type="match status" value="1"/>
</dbReference>
<evidence type="ECO:0000259" key="18">
    <source>
        <dbReference type="PROSITE" id="PS50862"/>
    </source>
</evidence>
<dbReference type="PROSITE" id="PS00154">
    <property type="entry name" value="ATPASE_E1_E2"/>
    <property type="match status" value="1"/>
</dbReference>
<dbReference type="NCBIfam" id="NF001750">
    <property type="entry name" value="PRK00476.1"/>
    <property type="match status" value="1"/>
</dbReference>
<evidence type="ECO:0000256" key="2">
    <source>
        <dbReference type="ARBA" id="ARBA00006000"/>
    </source>
</evidence>
<keyword evidence="11" id="KW-0648">Protein biosynthesis</keyword>
<dbReference type="InterPro" id="IPR001757">
    <property type="entry name" value="P_typ_ATPase"/>
</dbReference>
<dbReference type="NCBIfam" id="TIGR01657">
    <property type="entry name" value="P-ATPase-V"/>
    <property type="match status" value="1"/>
</dbReference>
<dbReference type="InterPro" id="IPR023299">
    <property type="entry name" value="ATPase_P-typ_cyto_dom_N"/>
</dbReference>
<dbReference type="SUPFAM" id="SSF81665">
    <property type="entry name" value="Calcium ATPase, transmembrane domain M"/>
    <property type="match status" value="1"/>
</dbReference>
<keyword evidence="4" id="KW-0597">Phosphoprotein</keyword>
<dbReference type="HAMAP" id="MF_00044">
    <property type="entry name" value="Asp_tRNA_synth_type1"/>
    <property type="match status" value="1"/>
</dbReference>
<dbReference type="SUPFAM" id="SSF81653">
    <property type="entry name" value="Calcium ATPase, transduction domain A"/>
    <property type="match status" value="1"/>
</dbReference>
<evidence type="ECO:0000313" key="21">
    <source>
        <dbReference type="Proteomes" id="UP000070412"/>
    </source>
</evidence>
<organism evidence="19">
    <name type="scientific">Sarcoptes scabiei</name>
    <name type="common">Itch mite</name>
    <name type="synonym">Acarus scabiei</name>
    <dbReference type="NCBI Taxonomy" id="52283"/>
    <lineage>
        <taxon>Eukaryota</taxon>
        <taxon>Metazoa</taxon>
        <taxon>Ecdysozoa</taxon>
        <taxon>Arthropoda</taxon>
        <taxon>Chelicerata</taxon>
        <taxon>Arachnida</taxon>
        <taxon>Acari</taxon>
        <taxon>Acariformes</taxon>
        <taxon>Sarcoptiformes</taxon>
        <taxon>Astigmata</taxon>
        <taxon>Psoroptidia</taxon>
        <taxon>Sarcoptoidea</taxon>
        <taxon>Sarcoptidae</taxon>
        <taxon>Sarcoptinae</taxon>
        <taxon>Sarcoptes</taxon>
    </lineage>
</organism>
<evidence type="ECO:0000256" key="7">
    <source>
        <dbReference type="ARBA" id="ARBA00022723"/>
    </source>
</evidence>
<keyword evidence="12 17" id="KW-1278">Translocase</keyword>
<name>A0A834VIY0_SARSC</name>
<dbReference type="GO" id="GO:0046872">
    <property type="term" value="F:metal ion binding"/>
    <property type="evidence" value="ECO:0007669"/>
    <property type="project" value="UniProtKB-UniRule"/>
</dbReference>
<dbReference type="PROSITE" id="PS50862">
    <property type="entry name" value="AA_TRNA_LIGASE_II"/>
    <property type="match status" value="1"/>
</dbReference>
<dbReference type="InterPro" id="IPR002312">
    <property type="entry name" value="Asp/Asn-tRNA-synth_IIb"/>
</dbReference>
<dbReference type="InterPro" id="IPR045864">
    <property type="entry name" value="aa-tRNA-synth_II/BPL/LPL"/>
</dbReference>
<dbReference type="GO" id="GO:0005524">
    <property type="term" value="F:ATP binding"/>
    <property type="evidence" value="ECO:0007669"/>
    <property type="project" value="UniProtKB-UniRule"/>
</dbReference>
<evidence type="ECO:0000256" key="10">
    <source>
        <dbReference type="ARBA" id="ARBA00022842"/>
    </source>
</evidence>
<feature type="transmembrane region" description="Helical" evidence="17">
    <location>
        <begin position="72"/>
        <end position="95"/>
    </location>
</feature>
<dbReference type="PRINTS" id="PR01042">
    <property type="entry name" value="TRNASYNTHASP"/>
</dbReference>
<feature type="transmembrane region" description="Helical" evidence="17">
    <location>
        <begin position="231"/>
        <end position="250"/>
    </location>
</feature>
<keyword evidence="9 17" id="KW-0067">ATP-binding</keyword>
<dbReference type="InterPro" id="IPR008250">
    <property type="entry name" value="ATPase_P-typ_transduc_dom_A_sf"/>
</dbReference>
<evidence type="ECO:0000256" key="5">
    <source>
        <dbReference type="ARBA" id="ARBA00022598"/>
    </source>
</evidence>
<dbReference type="GO" id="GO:0006874">
    <property type="term" value="P:intracellular calcium ion homeostasis"/>
    <property type="evidence" value="ECO:0007669"/>
    <property type="project" value="TreeGrafter"/>
</dbReference>
<dbReference type="Gene3D" id="2.40.50.140">
    <property type="entry name" value="Nucleic acid-binding proteins"/>
    <property type="match status" value="1"/>
</dbReference>
<keyword evidence="7 17" id="KW-0479">Metal-binding</keyword>
<evidence type="ECO:0000256" key="1">
    <source>
        <dbReference type="ARBA" id="ARBA00004141"/>
    </source>
</evidence>
<evidence type="ECO:0000256" key="17">
    <source>
        <dbReference type="RuleBase" id="RU362082"/>
    </source>
</evidence>
<dbReference type="Pfam" id="PF00122">
    <property type="entry name" value="E1-E2_ATPase"/>
    <property type="match status" value="1"/>
</dbReference>
<dbReference type="GO" id="GO:0140358">
    <property type="term" value="F:P-type transmembrane transporter activity"/>
    <property type="evidence" value="ECO:0007669"/>
    <property type="project" value="InterPro"/>
</dbReference>
<feature type="transmembrane region" description="Helical" evidence="17">
    <location>
        <begin position="1043"/>
        <end position="1062"/>
    </location>
</feature>
<feature type="transmembrane region" description="Helical" evidence="17">
    <location>
        <begin position="205"/>
        <end position="225"/>
    </location>
</feature>
<dbReference type="InterPro" id="IPR023214">
    <property type="entry name" value="HAD_sf"/>
</dbReference>
<dbReference type="GO" id="GO:0015203">
    <property type="term" value="F:polyamine transmembrane transporter activity"/>
    <property type="evidence" value="ECO:0007669"/>
    <property type="project" value="TreeGrafter"/>
</dbReference>
<evidence type="ECO:0000256" key="3">
    <source>
        <dbReference type="ARBA" id="ARBA00006303"/>
    </source>
</evidence>
<keyword evidence="21" id="KW-1185">Reference proteome</keyword>
<dbReference type="InterPro" id="IPR006195">
    <property type="entry name" value="aa-tRNA-synth_II"/>
</dbReference>
<dbReference type="Gene3D" id="2.70.150.10">
    <property type="entry name" value="Calcium-transporting ATPase, cytoplasmic transduction domain A"/>
    <property type="match status" value="1"/>
</dbReference>
<dbReference type="SFLD" id="SFLDS00003">
    <property type="entry name" value="Haloacid_Dehalogenase"/>
    <property type="match status" value="1"/>
</dbReference>
<feature type="transmembrane region" description="Helical" evidence="17">
    <location>
        <begin position="438"/>
        <end position="463"/>
    </location>
</feature>
<dbReference type="GO" id="GO:0004812">
    <property type="term" value="F:aminoacyl-tRNA ligase activity"/>
    <property type="evidence" value="ECO:0007669"/>
    <property type="project" value="UniProtKB-KW"/>
</dbReference>
<protein>
    <recommendedName>
        <fullName evidence="17">Cation-transporting ATPase</fullName>
        <ecNumber evidence="17">7.2.2.-</ecNumber>
    </recommendedName>
</protein>
<dbReference type="InterPro" id="IPR047089">
    <property type="entry name" value="Asp-tRNA-ligase_1_N"/>
</dbReference>
<dbReference type="Pfam" id="PF13246">
    <property type="entry name" value="Cation_ATPase"/>
    <property type="match status" value="1"/>
</dbReference>
<dbReference type="SFLD" id="SFLDG00002">
    <property type="entry name" value="C1.7:_P-type_atpase_like"/>
    <property type="match status" value="1"/>
</dbReference>
<feature type="transmembrane region" description="Helical" evidence="17">
    <location>
        <begin position="1012"/>
        <end position="1031"/>
    </location>
</feature>
<keyword evidence="13 17" id="KW-1133">Transmembrane helix</keyword>
<dbReference type="Gene3D" id="3.30.930.10">
    <property type="entry name" value="Bira Bifunctional Protein, Domain 2"/>
    <property type="match status" value="1"/>
</dbReference>
<evidence type="ECO:0000256" key="16">
    <source>
        <dbReference type="ARBA" id="ARBA00049360"/>
    </source>
</evidence>
<dbReference type="CDD" id="cd04317">
    <property type="entry name" value="EcAspRS_like_N"/>
    <property type="match status" value="1"/>
</dbReference>
<dbReference type="Gene3D" id="3.40.50.1000">
    <property type="entry name" value="HAD superfamily/HAD-like"/>
    <property type="match status" value="1"/>
</dbReference>
<comment type="similarity">
    <text evidence="2 17">Belongs to the cation transport ATPase (P-type) (TC 3.A.3) family. Type V subfamily.</text>
</comment>
<keyword evidence="8 17" id="KW-0547">Nucleotide-binding</keyword>
<comment type="catalytic activity">
    <reaction evidence="16 17">
        <text>ATP + H2O = ADP + phosphate + H(+)</text>
        <dbReference type="Rhea" id="RHEA:13065"/>
        <dbReference type="ChEBI" id="CHEBI:15377"/>
        <dbReference type="ChEBI" id="CHEBI:15378"/>
        <dbReference type="ChEBI" id="CHEBI:30616"/>
        <dbReference type="ChEBI" id="CHEBI:43474"/>
        <dbReference type="ChEBI" id="CHEBI:456216"/>
    </reaction>
</comment>
<dbReference type="SUPFAM" id="SSF56784">
    <property type="entry name" value="HAD-like"/>
    <property type="match status" value="1"/>
</dbReference>
<dbReference type="InterPro" id="IPR044492">
    <property type="entry name" value="P_typ_ATPase_HD_dom"/>
</dbReference>
<evidence type="ECO:0000256" key="11">
    <source>
        <dbReference type="ARBA" id="ARBA00022917"/>
    </source>
</evidence>
<dbReference type="InterPro" id="IPR004115">
    <property type="entry name" value="GAD-like_sf"/>
</dbReference>
<comment type="similarity">
    <text evidence="3">Belongs to the class-II aminoacyl-tRNA synthetase family. Type 1 subfamily.</text>
</comment>
<dbReference type="EnsemblMetazoa" id="SSS_8543s_mrna">
    <property type="protein sequence ID" value="KAF7495703.1"/>
    <property type="gene ID" value="SSS_8543"/>
</dbReference>
<proteinExistence type="inferred from homology"/>
<dbReference type="InterPro" id="IPR059000">
    <property type="entry name" value="ATPase_P-type_domA"/>
</dbReference>
<dbReference type="InterPro" id="IPR004524">
    <property type="entry name" value="Asp-tRNA-ligase_1"/>
</dbReference>
<feature type="transmembrane region" description="Helical" evidence="17">
    <location>
        <begin position="960"/>
        <end position="983"/>
    </location>
</feature>
<sequence>MSIDDRLNQESSIIDEKNIATSLIDFDLSLIEQNLSKNSTNSNRKKANSENRIRINVGEDDELELIGYCFSIWRIILIISLTLLSGGIFSILLLIKPALRVRLLWKQCPLEKATVLLVKDRFGNEYKESLEEMPIYSYRYFIHKKLKYVWNSEFKYFFKLRGLDSQKCSMIYSQIEGTTTSEADLKLNLFGSNSIEIEVLPIWKLVLNEITGPFYLYQFFIIIVWLIQLYYQFAFCILILSTISVTLHVWQTRRQALALRKKVQSASLVTVIRDNIIVEKISTELVPGDVIVLGRNSHTDLDHSLMECDAVLMHGSCIMDESMLTGESCPVPKVPLVDNPSIVYSSSVHRSNTLFSGTRIMNINSRDGSDVRAVVVRTGFSTTKGELARSILFPIEMNNKLKIQMIKLSIIFVIFIGVPSFIYTYLILEPFDFPLYDIMIIVLDVGTFLIPPILPAILTSVNVHAQRRLKRKGIFCLNSPSIACSGEIDLMCFDKTGTLTEDTIDFAGLVPISSKKFQPAVNEIESIPNDHLIVKIMASCHSLVRYKNVVEGEDLDKKLFLASKWQILSKTPEAIDFGRTPERIVQSDGQLIGIMKQFPFESFLQRMLVLAKDMKDNRLLVMMKGAPEIMKSFVLPQSIPSNFDDILESYTRKGYRVLAAASKTLESDDLDECCEMNRNDLESDLSFNGFYLFKNKLKSNSTETLKELSDANIRCIMATGDNIQTAITVAQECEMIKKSEAIIRIQVVPKPLQTGSNIRFTYVKYPDFIPLNNNDESESQVNFPYHLAIDGDSFSLIKLMRPELIEKIVHKGTIFARMTPNQKLNLINLLRKQDHSVGMCGDGANDCGALRASDAGIALSVAEASVASPFTYKNKDISCVPSLIKEGRCTLVSIFGTFKYQVAYCFILLGAVLILFLHGTKPSDGTYVFVDIIMNILPPMVFATTEPFDKLSKRIPSRNLLGLVPQLSIYLFIIIQVSIYYAIRTLLIKQDWYQEVQNDNIDFPLPNQVSNAIFACNTISYVIAAIVFAPGPPFRKGFFSNKIYMLMVLINLILSLLISLVAPKFLLDYLEFIPIPIEFRGLILFVMAINFVVSITLDKFILDIAVNDHLLPWIKQRFHLRSKKRYKLLDEQIHQERWPFDNLIEPLDYRSTETVQPYSMKKSSNLGFHKSKSLINLTNPPPSSLSIDHLNHHYCWRAFSTKTPPIDYNRFSRRTKNCGEISNRLIGETVQLFGWIEFQRYGRFVLLRDAYGKVQIFFPSKDLQTRCKNCHLESVIRIKGVVCKRPDKDINEEMPNGDVEILAEELDVLGEAKPNMPFLPRDFQTVEENTRLESRYIDLRRSRMLETLRLRSKFIQLIRNDLADRYGFVEIETPTLFKDTPGGAQEFTVPTRFKDQYYSLVQSPQQFKQLLMVGGLDRYFQIARCYRDEGTKSDRQPEFTQLDLEISFTTMDMIMELIETLLQNCWPLIEEKLLISVPFQRIKFADSIEKYGIDKPDLRSSIVIEKLSDLHDSWWMIIPQDYDESFVIKKIIQEDLNQLLYQSDFKGSLSHFKFSALTFQNHIDSNLVNLIESKNYLKSNDFIWIASGDKSDCLEILGQIRAKCVDSIENDRLSRGHSRKLSFVWIYDFPLFTNEDGILKSTHHPFTAPTDLNQLYQDPSKALGQSFDLVINGREIGGGSIRISSAEVQKFILDDILRCDSRSMEYFLEALKSGCPPHGGFAIGLDRLIALICQANSIRDVIAFPKSANGKDLMSGSPCPINLKTKQFYNLL</sequence>
<dbReference type="GO" id="GO:0006418">
    <property type="term" value="P:tRNA aminoacylation for protein translation"/>
    <property type="evidence" value="ECO:0007669"/>
    <property type="project" value="InterPro"/>
</dbReference>
<dbReference type="GO" id="GO:0016020">
    <property type="term" value="C:membrane"/>
    <property type="evidence" value="ECO:0007669"/>
    <property type="project" value="UniProtKB-SubCell"/>
</dbReference>
<dbReference type="GO" id="GO:0019829">
    <property type="term" value="F:ATPase-coupled monoatomic cation transmembrane transporter activity"/>
    <property type="evidence" value="ECO:0007669"/>
    <property type="project" value="UniProtKB-UniRule"/>
</dbReference>
<dbReference type="SFLD" id="SFLDF00027">
    <property type="entry name" value="p-type_atpase"/>
    <property type="match status" value="1"/>
</dbReference>
<dbReference type="NCBIfam" id="TIGR00459">
    <property type="entry name" value="aspS_bact"/>
    <property type="match status" value="1"/>
</dbReference>
<evidence type="ECO:0000313" key="20">
    <source>
        <dbReference type="EnsemblMetazoa" id="KAF7495703.1"/>
    </source>
</evidence>
<evidence type="ECO:0000256" key="13">
    <source>
        <dbReference type="ARBA" id="ARBA00022989"/>
    </source>
</evidence>
<dbReference type="EC" id="7.2.2.-" evidence="17"/>
<evidence type="ECO:0000313" key="19">
    <source>
        <dbReference type="EMBL" id="KAF7495703.1"/>
    </source>
</evidence>
<dbReference type="FunFam" id="1.20.1110.10:FF:000023">
    <property type="entry name" value="Cation-transporting ATPase"/>
    <property type="match status" value="1"/>
</dbReference>
<comment type="subcellular location">
    <subcellularLocation>
        <location evidence="1 17">Membrane</location>
        <topology evidence="1 17">Multi-pass membrane protein</topology>
    </subcellularLocation>
</comment>
<gene>
    <name evidence="19" type="ORF">SSS_8543</name>
</gene>
<dbReference type="InterPro" id="IPR012340">
    <property type="entry name" value="NA-bd_OB-fold"/>
</dbReference>
<evidence type="ECO:0000256" key="8">
    <source>
        <dbReference type="ARBA" id="ARBA00022741"/>
    </source>
</evidence>
<dbReference type="SUPFAM" id="SSF81660">
    <property type="entry name" value="Metal cation-transporting ATPase, ATP-binding domain N"/>
    <property type="match status" value="1"/>
</dbReference>
<evidence type="ECO:0000256" key="6">
    <source>
        <dbReference type="ARBA" id="ARBA00022692"/>
    </source>
</evidence>
<dbReference type="SUPFAM" id="SSF55681">
    <property type="entry name" value="Class II aaRS and biotin synthetases"/>
    <property type="match status" value="1"/>
</dbReference>
<dbReference type="InterPro" id="IPR023298">
    <property type="entry name" value="ATPase_P-typ_TM_dom_sf"/>
</dbReference>
<dbReference type="GO" id="GO:0016887">
    <property type="term" value="F:ATP hydrolysis activity"/>
    <property type="evidence" value="ECO:0007669"/>
    <property type="project" value="InterPro"/>
</dbReference>
<reference evidence="21" key="1">
    <citation type="journal article" date="2020" name="PLoS Negl. Trop. Dis.">
        <title>High-quality nuclear genome for Sarcoptes scabiei-A critical resource for a neglected parasite.</title>
        <authorList>
            <person name="Korhonen P.K."/>
            <person name="Gasser R.B."/>
            <person name="Ma G."/>
            <person name="Wang T."/>
            <person name="Stroehlein A.J."/>
            <person name="Young N.D."/>
            <person name="Ang C.S."/>
            <person name="Fernando D.D."/>
            <person name="Lu H.C."/>
            <person name="Taylor S."/>
            <person name="Reynolds S.L."/>
            <person name="Mofiz E."/>
            <person name="Najaraj S.H."/>
            <person name="Gowda H."/>
            <person name="Madugundu A."/>
            <person name="Renuse S."/>
            <person name="Holt D."/>
            <person name="Pandey A."/>
            <person name="Papenfuss A.T."/>
            <person name="Fischer K."/>
        </authorList>
    </citation>
    <scope>NUCLEOTIDE SEQUENCE [LARGE SCALE GENOMIC DNA]</scope>
</reference>
<reference evidence="19" key="2">
    <citation type="submission" date="2020-01" db="EMBL/GenBank/DDBJ databases">
        <authorList>
            <person name="Korhonen P.K.K."/>
            <person name="Guangxu M.G."/>
            <person name="Wang T.W."/>
            <person name="Stroehlein A.J.S."/>
            <person name="Young N.D."/>
            <person name="Ang C.-S.A."/>
            <person name="Fernando D.W.F."/>
            <person name="Lu H.L."/>
            <person name="Taylor S.T."/>
            <person name="Ehtesham M.E.M."/>
            <person name="Najaraj S.H.N."/>
            <person name="Harsha G.H.G."/>
            <person name="Madugundu A.M."/>
            <person name="Renuse S.R."/>
            <person name="Holt D.H."/>
            <person name="Pandey A.P."/>
            <person name="Papenfuss A.P."/>
            <person name="Gasser R.B.G."/>
            <person name="Fischer K.F."/>
        </authorList>
    </citation>
    <scope>NUCLEOTIDE SEQUENCE</scope>
    <source>
        <strain evidence="19">SSS_KF_BRIS2020</strain>
    </source>
</reference>
<dbReference type="NCBIfam" id="TIGR01494">
    <property type="entry name" value="ATPase_P-type"/>
    <property type="match status" value="1"/>
</dbReference>
<dbReference type="InterPro" id="IPR004364">
    <property type="entry name" value="Aa-tRNA-synt_II"/>
</dbReference>
<evidence type="ECO:0000256" key="14">
    <source>
        <dbReference type="ARBA" id="ARBA00023136"/>
    </source>
</evidence>